<dbReference type="RefSeq" id="WP_015747038.1">
    <property type="nucleotide sequence ID" value="NC_013235.1"/>
</dbReference>
<sequence length="414" mass="44104" precursor="true">MPDRRRVTALVLALRFVVALLAFAGAAAWSARSRPGGMPVWVVVLTMAAVGAVFALTAGPLTRVAERAVLRDRADGYQAGHALLRRMSTALPVEDVLPSLAETTGRTLQVDRSEVRVLLDGGQTLSQVWPERAGAQGAPVVVQVRHDGDTVGEIEADVTRTAGGRREAALLRQLAGPAGLAMSTVRLTAELQRRAASLARLNDQIAASNRRIGQARQHESDAITAEIRARVDPCLDAAADLIESALLTPADAPVLIDQAREQVAQGLAELRNLARRIYPPRLADGGLAAALEGWQLRAGVGVELAIEDDSRLRADPAVESCVYFLLVAALEHRPAAGRRQSVTVAVNADRVEVQVDVPMPDPARQNANRSIDQATVAAVTDRVEAFGGSITVTVADGRRTLRAWLPLGQEGRPE</sequence>
<feature type="transmembrane region" description="Helical" evidence="1">
    <location>
        <begin position="40"/>
        <end position="61"/>
    </location>
</feature>
<accession>C8XGF2</accession>
<keyword evidence="1" id="KW-1133">Transmembrane helix</keyword>
<dbReference type="InParanoid" id="C8XGF2"/>
<dbReference type="Proteomes" id="UP000002218">
    <property type="component" value="Chromosome"/>
</dbReference>
<evidence type="ECO:0000313" key="2">
    <source>
        <dbReference type="EMBL" id="ACV78135.1"/>
    </source>
</evidence>
<keyword evidence="3" id="KW-1185">Reference proteome</keyword>
<keyword evidence="1" id="KW-0472">Membrane</keyword>
<reference evidence="2 3" key="2">
    <citation type="journal article" date="2010" name="Stand. Genomic Sci.">
        <title>Complete genome sequence of Nakamurella multipartita type strain (Y-104).</title>
        <authorList>
            <person name="Tice H."/>
            <person name="Mayilraj S."/>
            <person name="Sims D."/>
            <person name="Lapidus A."/>
            <person name="Nolan M."/>
            <person name="Lucas S."/>
            <person name="Glavina Del Rio T."/>
            <person name="Copeland A."/>
            <person name="Cheng J.F."/>
            <person name="Meincke L."/>
            <person name="Bruce D."/>
            <person name="Goodwin L."/>
            <person name="Pitluck S."/>
            <person name="Ivanova N."/>
            <person name="Mavromatis K."/>
            <person name="Ovchinnikova G."/>
            <person name="Pati A."/>
            <person name="Chen A."/>
            <person name="Palaniappan K."/>
            <person name="Land M."/>
            <person name="Hauser L."/>
            <person name="Chang Y.J."/>
            <person name="Jeffries C.D."/>
            <person name="Detter J.C."/>
            <person name="Brettin T."/>
            <person name="Rohde M."/>
            <person name="Goker M."/>
            <person name="Bristow J."/>
            <person name="Eisen J.A."/>
            <person name="Markowitz V."/>
            <person name="Hugenholtz P."/>
            <person name="Kyrpides N.C."/>
            <person name="Klenk H.P."/>
            <person name="Chen F."/>
        </authorList>
    </citation>
    <scope>NUCLEOTIDE SEQUENCE [LARGE SCALE GENOMIC DNA]</scope>
    <source>
        <strain evidence="3">ATCC 700099 / DSM 44233 / CIP 104796 / JCM 9543 / NBRC 105858 / Y-104</strain>
    </source>
</reference>
<proteinExistence type="predicted"/>
<evidence type="ECO:0000313" key="3">
    <source>
        <dbReference type="Proteomes" id="UP000002218"/>
    </source>
</evidence>
<name>C8XGF2_NAKMY</name>
<dbReference type="STRING" id="479431.Namu_1745"/>
<dbReference type="EMBL" id="CP001737">
    <property type="protein sequence ID" value="ACV78135.1"/>
    <property type="molecule type" value="Genomic_DNA"/>
</dbReference>
<keyword evidence="1" id="KW-0812">Transmembrane</keyword>
<dbReference type="KEGG" id="nml:Namu_1745"/>
<protein>
    <recommendedName>
        <fullName evidence="4">Signal transduction histidine kinase</fullName>
    </recommendedName>
</protein>
<reference evidence="3" key="1">
    <citation type="submission" date="2009-09" db="EMBL/GenBank/DDBJ databases">
        <title>The complete genome of Nakamurella multipartita DSM 44233.</title>
        <authorList>
            <consortium name="US DOE Joint Genome Institute (JGI-PGF)"/>
            <person name="Lucas S."/>
            <person name="Copeland A."/>
            <person name="Lapidus A."/>
            <person name="Glavina del Rio T."/>
            <person name="Dalin E."/>
            <person name="Tice H."/>
            <person name="Bruce D."/>
            <person name="Goodwin L."/>
            <person name="Pitluck S."/>
            <person name="Kyrpides N."/>
            <person name="Mavromatis K."/>
            <person name="Ivanova N."/>
            <person name="Ovchinnikova G."/>
            <person name="Sims D."/>
            <person name="Meincke L."/>
            <person name="Brettin T."/>
            <person name="Detter J.C."/>
            <person name="Han C."/>
            <person name="Larimer F."/>
            <person name="Land M."/>
            <person name="Hauser L."/>
            <person name="Markowitz V."/>
            <person name="Cheng J.-F."/>
            <person name="Hugenholtz P."/>
            <person name="Woyke T."/>
            <person name="Wu D."/>
            <person name="Klenk H.-P."/>
            <person name="Eisen J.A."/>
        </authorList>
    </citation>
    <scope>NUCLEOTIDE SEQUENCE [LARGE SCALE GENOMIC DNA]</scope>
    <source>
        <strain evidence="3">ATCC 700099 / DSM 44233 / CIP 104796 / JCM 9543 / NBRC 105858 / Y-104</strain>
    </source>
</reference>
<organism evidence="2 3">
    <name type="scientific">Nakamurella multipartita (strain ATCC 700099 / DSM 44233 / CIP 104796 / JCM 9543 / NBRC 105858 / Y-104)</name>
    <name type="common">Microsphaera multipartita</name>
    <dbReference type="NCBI Taxonomy" id="479431"/>
    <lineage>
        <taxon>Bacteria</taxon>
        <taxon>Bacillati</taxon>
        <taxon>Actinomycetota</taxon>
        <taxon>Actinomycetes</taxon>
        <taxon>Nakamurellales</taxon>
        <taxon>Nakamurellaceae</taxon>
        <taxon>Nakamurella</taxon>
    </lineage>
</organism>
<dbReference type="HOGENOM" id="CLU_663615_0_0_11"/>
<dbReference type="AlphaFoldDB" id="C8XGF2"/>
<gene>
    <name evidence="2" type="ordered locus">Namu_1745</name>
</gene>
<evidence type="ECO:0000256" key="1">
    <source>
        <dbReference type="SAM" id="Phobius"/>
    </source>
</evidence>
<dbReference type="OrthoDB" id="5242012at2"/>
<dbReference type="eggNOG" id="COG4585">
    <property type="taxonomic scope" value="Bacteria"/>
</dbReference>
<evidence type="ECO:0008006" key="4">
    <source>
        <dbReference type="Google" id="ProtNLM"/>
    </source>
</evidence>